<organism evidence="6">
    <name type="scientific">viral metagenome</name>
    <dbReference type="NCBI Taxonomy" id="1070528"/>
    <lineage>
        <taxon>unclassified sequences</taxon>
        <taxon>metagenomes</taxon>
        <taxon>organismal metagenomes</taxon>
    </lineage>
</organism>
<dbReference type="GO" id="GO:0097510">
    <property type="term" value="P:base-excision repair, AP site formation via deaminated base removal"/>
    <property type="evidence" value="ECO:0007669"/>
    <property type="project" value="TreeGrafter"/>
</dbReference>
<dbReference type="GO" id="GO:0004844">
    <property type="term" value="F:uracil DNA N-glycosylase activity"/>
    <property type="evidence" value="ECO:0007669"/>
    <property type="project" value="InterPro"/>
</dbReference>
<dbReference type="PANTHER" id="PTHR11264:SF0">
    <property type="entry name" value="URACIL-DNA GLYCOSYLASE"/>
    <property type="match status" value="1"/>
</dbReference>
<dbReference type="PROSITE" id="PS00130">
    <property type="entry name" value="U_DNA_GLYCOSYLASE"/>
    <property type="match status" value="1"/>
</dbReference>
<dbReference type="PANTHER" id="PTHR11264">
    <property type="entry name" value="URACIL-DNA GLYCOSYLASE"/>
    <property type="match status" value="1"/>
</dbReference>
<dbReference type="Pfam" id="PF03167">
    <property type="entry name" value="UDG"/>
    <property type="match status" value="1"/>
</dbReference>
<dbReference type="InterPro" id="IPR018085">
    <property type="entry name" value="Ura-DNA_Glyclase_AS"/>
</dbReference>
<evidence type="ECO:0000256" key="3">
    <source>
        <dbReference type="ARBA" id="ARBA00022801"/>
    </source>
</evidence>
<evidence type="ECO:0000256" key="1">
    <source>
        <dbReference type="ARBA" id="ARBA00008184"/>
    </source>
</evidence>
<keyword evidence="4" id="KW-0234">DNA repair</keyword>
<keyword evidence="2" id="KW-0227">DNA damage</keyword>
<dbReference type="EMBL" id="MN740685">
    <property type="protein sequence ID" value="QHU07636.1"/>
    <property type="molecule type" value="Genomic_DNA"/>
</dbReference>
<reference evidence="6" key="1">
    <citation type="journal article" date="2020" name="Nature">
        <title>Giant virus diversity and host interactions through global metagenomics.</title>
        <authorList>
            <person name="Schulz F."/>
            <person name="Roux S."/>
            <person name="Paez-Espino D."/>
            <person name="Jungbluth S."/>
            <person name="Walsh D.A."/>
            <person name="Denef V.J."/>
            <person name="McMahon K.D."/>
            <person name="Konstantinidis K.T."/>
            <person name="Eloe-Fadrosh E.A."/>
            <person name="Kyrpides N.C."/>
            <person name="Woyke T."/>
        </authorList>
    </citation>
    <scope>NUCLEOTIDE SEQUENCE</scope>
    <source>
        <strain evidence="6">GVMAG-S-1041349-163</strain>
    </source>
</reference>
<name>A0A6C0JS41_9ZZZZ</name>
<dbReference type="InterPro" id="IPR005122">
    <property type="entry name" value="Uracil-DNA_glycosylase-like"/>
</dbReference>
<evidence type="ECO:0000259" key="5">
    <source>
        <dbReference type="Pfam" id="PF03167"/>
    </source>
</evidence>
<dbReference type="AlphaFoldDB" id="A0A6C0JS41"/>
<proteinExistence type="inferred from homology"/>
<evidence type="ECO:0000313" key="6">
    <source>
        <dbReference type="EMBL" id="QHU07636.1"/>
    </source>
</evidence>
<sequence length="317" mass="36782">MANPFKIQCEFLESEERGGVSEFQCETLYLLNYNFKNKTHKKGKLVVEINNKKIEIFLSESDKFELNQSLHTCFVQNDLQIESYKDNGLFYSLFNNIPIHWIKFILEFKDDIFEISNDLSIGLNIQKILPKPHEVFRIFHLIKPHQIKVIIIGQDPYPQRGIADGIAFSSHCRLKPCSDSNFIIPNSLNNIYLELKEFEGIEVDKNNPSLERWVNRGVFLINSAWTVLENDVNSHGNLWKSFIDHLLRFIKNGNEKCICVSFGAKAKKFISIFPEGFKFHCTHPASRTADKGFFKSDIFKSINQKLIEIGDQPIDWS</sequence>
<keyword evidence="3" id="KW-0378">Hydrolase</keyword>
<dbReference type="SUPFAM" id="SSF52141">
    <property type="entry name" value="Uracil-DNA glycosylase-like"/>
    <property type="match status" value="1"/>
</dbReference>
<evidence type="ECO:0000256" key="4">
    <source>
        <dbReference type="ARBA" id="ARBA00023204"/>
    </source>
</evidence>
<evidence type="ECO:0000256" key="2">
    <source>
        <dbReference type="ARBA" id="ARBA00022763"/>
    </source>
</evidence>
<protein>
    <recommendedName>
        <fullName evidence="5">Uracil-DNA glycosylase-like domain-containing protein</fullName>
    </recommendedName>
</protein>
<dbReference type="CDD" id="cd10027">
    <property type="entry name" value="UDG-F1-like"/>
    <property type="match status" value="1"/>
</dbReference>
<accession>A0A6C0JS41</accession>
<feature type="domain" description="Uracil-DNA glycosylase-like" evidence="5">
    <location>
        <begin position="141"/>
        <end position="306"/>
    </location>
</feature>
<dbReference type="InterPro" id="IPR036895">
    <property type="entry name" value="Uracil-DNA_glycosylase-like_sf"/>
</dbReference>
<dbReference type="InterPro" id="IPR002043">
    <property type="entry name" value="UDG_fam1"/>
</dbReference>
<comment type="similarity">
    <text evidence="1">Belongs to the uracil-DNA glycosylase (UDG) superfamily. UNG family.</text>
</comment>
<dbReference type="Gene3D" id="3.40.470.10">
    <property type="entry name" value="Uracil-DNA glycosylase-like domain"/>
    <property type="match status" value="1"/>
</dbReference>